<reference evidence="6" key="2">
    <citation type="submission" date="2020-09" db="EMBL/GenBank/DDBJ databases">
        <authorList>
            <person name="Sun Q."/>
            <person name="Kim S."/>
        </authorList>
    </citation>
    <scope>NUCLEOTIDE SEQUENCE</scope>
    <source>
        <strain evidence="6">KCTC 23430</strain>
    </source>
</reference>
<dbReference type="EMBL" id="BMYM01000001">
    <property type="protein sequence ID" value="GHD26620.1"/>
    <property type="molecule type" value="Genomic_DNA"/>
</dbReference>
<dbReference type="Pfam" id="PF03055">
    <property type="entry name" value="RPE65"/>
    <property type="match status" value="1"/>
</dbReference>
<comment type="similarity">
    <text evidence="1">Belongs to the carotenoid oxygenase family.</text>
</comment>
<feature type="binding site" evidence="5">
    <location>
        <position position="161"/>
    </location>
    <ligand>
        <name>Fe cation</name>
        <dbReference type="ChEBI" id="CHEBI:24875"/>
        <note>catalytic</note>
    </ligand>
</feature>
<evidence type="ECO:0000256" key="2">
    <source>
        <dbReference type="ARBA" id="ARBA00022723"/>
    </source>
</evidence>
<dbReference type="AlphaFoldDB" id="A0A918XD44"/>
<dbReference type="GO" id="GO:0046872">
    <property type="term" value="F:metal ion binding"/>
    <property type="evidence" value="ECO:0007669"/>
    <property type="project" value="UniProtKB-KW"/>
</dbReference>
<keyword evidence="3" id="KW-0560">Oxidoreductase</keyword>
<name>A0A918XD44_9GAMM</name>
<evidence type="ECO:0000256" key="5">
    <source>
        <dbReference type="PIRSR" id="PIRSR604294-1"/>
    </source>
</evidence>
<evidence type="ECO:0000256" key="3">
    <source>
        <dbReference type="ARBA" id="ARBA00023002"/>
    </source>
</evidence>
<accession>A0A918XD44</accession>
<feature type="binding site" evidence="5">
    <location>
        <position position="276"/>
    </location>
    <ligand>
        <name>Fe cation</name>
        <dbReference type="ChEBI" id="CHEBI:24875"/>
        <note>catalytic</note>
    </ligand>
</feature>
<organism evidence="6 7">
    <name type="scientific">Parahalioglobus pacificus</name>
    <dbReference type="NCBI Taxonomy" id="930806"/>
    <lineage>
        <taxon>Bacteria</taxon>
        <taxon>Pseudomonadati</taxon>
        <taxon>Pseudomonadota</taxon>
        <taxon>Gammaproteobacteria</taxon>
        <taxon>Cellvibrionales</taxon>
        <taxon>Halieaceae</taxon>
        <taxon>Parahalioglobus</taxon>
    </lineage>
</organism>
<keyword evidence="4 5" id="KW-0408">Iron</keyword>
<evidence type="ECO:0000256" key="1">
    <source>
        <dbReference type="ARBA" id="ARBA00006787"/>
    </source>
</evidence>
<comment type="cofactor">
    <cofactor evidence="5">
        <name>Fe(2+)</name>
        <dbReference type="ChEBI" id="CHEBI:29033"/>
    </cofactor>
    <text evidence="5">Binds 1 Fe(2+) ion per subunit.</text>
</comment>
<evidence type="ECO:0000313" key="6">
    <source>
        <dbReference type="EMBL" id="GHD26620.1"/>
    </source>
</evidence>
<feature type="binding site" evidence="5">
    <location>
        <position position="447"/>
    </location>
    <ligand>
        <name>Fe cation</name>
        <dbReference type="ChEBI" id="CHEBI:24875"/>
        <note>catalytic</note>
    </ligand>
</feature>
<sequence>MGCSRSNGPAPDTSLGGGPSVYLSDNFAPVTEEVTLTELEVIGSIPRELNGRFLRNGPNPLGDTDAESYHWFIGDGMVHGLRFEDGRADWYRNRWVRSEGLVDALGESIDGRSLMGSPNTNIIAHGGRTWAIVESGAPPAEMTYELDTLGTTPGWGRYTAHPKFDPDTGELHTLAYDWASLRDHIQYVVMDANAQEIKRVNIPMQGMTMIHDMSLTKNYVVIFDLPVTVSFAALGLGADFPFRWDNDHEPRVGLLLRNGSPADIVWSSISPNYAYHPMNAYEDESGNVVIDICRYDKMFEQDTNGPFGDSDPRLDRWTINPRERRVTEEIVDERPQEFPRIHPDLNSKPYRYGYTVGLGEKSFPAIYKQDMHTGVATSFEVGPARHSAEPVFVPREGAEAEDDGYLMTCVFDEQRQASEFIILDAQDLARGPLAQAMLPVRVPFGFHGNWVPDSTA</sequence>
<evidence type="ECO:0000256" key="4">
    <source>
        <dbReference type="ARBA" id="ARBA00023004"/>
    </source>
</evidence>
<keyword evidence="6" id="KW-0223">Dioxygenase</keyword>
<dbReference type="RefSeq" id="WP_268247969.1">
    <property type="nucleotide sequence ID" value="NZ_BMYM01000001.1"/>
</dbReference>
<keyword evidence="2 5" id="KW-0479">Metal-binding</keyword>
<proteinExistence type="inferred from homology"/>
<comment type="caution">
    <text evidence="6">The sequence shown here is derived from an EMBL/GenBank/DDBJ whole genome shotgun (WGS) entry which is preliminary data.</text>
</comment>
<dbReference type="InterPro" id="IPR004294">
    <property type="entry name" value="Carotenoid_Oase"/>
</dbReference>
<keyword evidence="7" id="KW-1185">Reference proteome</keyword>
<gene>
    <name evidence="6" type="ORF">GCM10007053_03750</name>
</gene>
<evidence type="ECO:0000313" key="7">
    <source>
        <dbReference type="Proteomes" id="UP000644693"/>
    </source>
</evidence>
<protein>
    <submittedName>
        <fullName evidence="6">Dioxygenase</fullName>
    </submittedName>
</protein>
<dbReference type="GO" id="GO:0010436">
    <property type="term" value="F:carotenoid dioxygenase activity"/>
    <property type="evidence" value="ECO:0007669"/>
    <property type="project" value="TreeGrafter"/>
</dbReference>
<dbReference type="Proteomes" id="UP000644693">
    <property type="component" value="Unassembled WGS sequence"/>
</dbReference>
<feature type="binding site" evidence="5">
    <location>
        <position position="211"/>
    </location>
    <ligand>
        <name>Fe cation</name>
        <dbReference type="ChEBI" id="CHEBI:24875"/>
        <note>catalytic</note>
    </ligand>
</feature>
<dbReference type="PANTHER" id="PTHR10543:SF89">
    <property type="entry name" value="CAROTENOID 9,10(9',10')-CLEAVAGE DIOXYGENASE 1"/>
    <property type="match status" value="1"/>
</dbReference>
<reference evidence="6" key="1">
    <citation type="journal article" date="2014" name="Int. J. Syst. Evol. Microbiol.">
        <title>Complete genome sequence of Corynebacterium casei LMG S-19264T (=DSM 44701T), isolated from a smear-ripened cheese.</title>
        <authorList>
            <consortium name="US DOE Joint Genome Institute (JGI-PGF)"/>
            <person name="Walter F."/>
            <person name="Albersmeier A."/>
            <person name="Kalinowski J."/>
            <person name="Ruckert C."/>
        </authorList>
    </citation>
    <scope>NUCLEOTIDE SEQUENCE</scope>
    <source>
        <strain evidence="6">KCTC 23430</strain>
    </source>
</reference>
<dbReference type="PANTHER" id="PTHR10543">
    <property type="entry name" value="BETA-CAROTENE DIOXYGENASE"/>
    <property type="match status" value="1"/>
</dbReference>
<dbReference type="GO" id="GO:0016121">
    <property type="term" value="P:carotene catabolic process"/>
    <property type="evidence" value="ECO:0007669"/>
    <property type="project" value="TreeGrafter"/>
</dbReference>